<comment type="caution">
    <text evidence="4">The sequence shown here is derived from an EMBL/GenBank/DDBJ whole genome shotgun (WGS) entry which is preliminary data.</text>
</comment>
<evidence type="ECO:0000256" key="2">
    <source>
        <dbReference type="ARBA" id="ARBA00044777"/>
    </source>
</evidence>
<evidence type="ECO:0000313" key="4">
    <source>
        <dbReference type="EMBL" id="MBA2133248.1"/>
    </source>
</evidence>
<comment type="function">
    <text evidence="3">Participates in chromosomal partition during cell division. May act via the formation of a condensin-like complex containing Smc and ScpB that pull DNA away from mid-cell into both cell halves.</text>
</comment>
<comment type="subunit">
    <text evidence="3">Component of a cohesin-like complex composed of ScpA, ScpB and the Smc homodimer, in which ScpA and ScpB bind to the head domain of Smc. The presence of the three proteins is required for the association of the complex with DNA.</text>
</comment>
<dbReference type="GO" id="GO:0006260">
    <property type="term" value="P:DNA replication"/>
    <property type="evidence" value="ECO:0007669"/>
    <property type="project" value="UniProtKB-UniRule"/>
</dbReference>
<comment type="subcellular location">
    <subcellularLocation>
        <location evidence="3">Cytoplasm</location>
    </subcellularLocation>
    <text evidence="3">Associated with two foci at the outer edges of the nucleoid region in young cells, and at four foci within both cell halves in older cells.</text>
</comment>
<keyword evidence="3" id="KW-0131">Cell cycle</keyword>
<keyword evidence="5" id="KW-1185">Reference proteome</keyword>
<dbReference type="EMBL" id="JAAKDE010000013">
    <property type="protein sequence ID" value="MBA2133248.1"/>
    <property type="molecule type" value="Genomic_DNA"/>
</dbReference>
<keyword evidence="3" id="KW-0132">Cell division</keyword>
<keyword evidence="1 3" id="KW-0159">Chromosome partition</keyword>
<dbReference type="Proteomes" id="UP000657177">
    <property type="component" value="Unassembled WGS sequence"/>
</dbReference>
<evidence type="ECO:0000313" key="5">
    <source>
        <dbReference type="Proteomes" id="UP000657177"/>
    </source>
</evidence>
<dbReference type="Gene3D" id="1.10.10.580">
    <property type="entry name" value="Structural maintenance of chromosome 1. Chain E"/>
    <property type="match status" value="1"/>
</dbReference>
<dbReference type="PANTHER" id="PTHR33969:SF2">
    <property type="entry name" value="SEGREGATION AND CONDENSATION PROTEIN A"/>
    <property type="match status" value="1"/>
</dbReference>
<sequence>MRKIKRRTDQQASYQVKLAVFTGPLDLLLHLIERAEIDIYNIPIVEITDQFLAYLQTMEFFDLHVAADFLLMAATLMQIKARMLLPRPLVETEEETLEEEDPRLELVERLMEYKKVKEVAARLQEREAEASRFLPRTGGYFPDLEVAAAAETVGQVTLWDLVQAFSALLESLLPRLELEGMPEEEYSIQEMMDKIMNGLARGSRVSFRTLFSGLASRKAVVASFLALLELIRMRKVLVQQEMTFGEIVIVRWEG</sequence>
<organism evidence="4 5">
    <name type="scientific">Capillibacterium thermochitinicola</name>
    <dbReference type="NCBI Taxonomy" id="2699427"/>
    <lineage>
        <taxon>Bacteria</taxon>
        <taxon>Bacillati</taxon>
        <taxon>Bacillota</taxon>
        <taxon>Capillibacterium</taxon>
    </lineage>
</organism>
<comment type="similarity">
    <text evidence="3">Belongs to the ScpA family.</text>
</comment>
<dbReference type="HAMAP" id="MF_01805">
    <property type="entry name" value="ScpA"/>
    <property type="match status" value="1"/>
</dbReference>
<dbReference type="Gene3D" id="6.10.250.2410">
    <property type="match status" value="1"/>
</dbReference>
<dbReference type="GO" id="GO:0007059">
    <property type="term" value="P:chromosome segregation"/>
    <property type="evidence" value="ECO:0007669"/>
    <property type="project" value="UniProtKB-UniRule"/>
</dbReference>
<protein>
    <recommendedName>
        <fullName evidence="2 3">Segregation and condensation protein A</fullName>
    </recommendedName>
</protein>
<dbReference type="InterPro" id="IPR023093">
    <property type="entry name" value="ScpA-like_C"/>
</dbReference>
<keyword evidence="3" id="KW-0963">Cytoplasm</keyword>
<evidence type="ECO:0000256" key="1">
    <source>
        <dbReference type="ARBA" id="ARBA00022829"/>
    </source>
</evidence>
<evidence type="ECO:0000256" key="3">
    <source>
        <dbReference type="HAMAP-Rule" id="MF_01805"/>
    </source>
</evidence>
<name>A0A8J6LMV7_9FIRM</name>
<dbReference type="AlphaFoldDB" id="A0A8J6LMV7"/>
<dbReference type="GO" id="GO:0051301">
    <property type="term" value="P:cell division"/>
    <property type="evidence" value="ECO:0007669"/>
    <property type="project" value="UniProtKB-KW"/>
</dbReference>
<accession>A0A8J6LMV7</accession>
<gene>
    <name evidence="3" type="primary">scpA</name>
    <name evidence="4" type="ORF">G5B42_06800</name>
</gene>
<dbReference type="GO" id="GO:0005737">
    <property type="term" value="C:cytoplasm"/>
    <property type="evidence" value="ECO:0007669"/>
    <property type="project" value="UniProtKB-SubCell"/>
</dbReference>
<dbReference type="PANTHER" id="PTHR33969">
    <property type="entry name" value="SEGREGATION AND CONDENSATION PROTEIN A"/>
    <property type="match status" value="1"/>
</dbReference>
<reference evidence="4" key="1">
    <citation type="submission" date="2020-06" db="EMBL/GenBank/DDBJ databases">
        <title>Novel chitinolytic bacterium.</title>
        <authorList>
            <person name="Ungkulpasvich U."/>
            <person name="Kosugi A."/>
            <person name="Uke A."/>
        </authorList>
    </citation>
    <scope>NUCLEOTIDE SEQUENCE</scope>
    <source>
        <strain evidence="4">UUS1-1</strain>
    </source>
</reference>
<dbReference type="RefSeq" id="WP_181339705.1">
    <property type="nucleotide sequence ID" value="NZ_JAAKDE010000013.1"/>
</dbReference>
<dbReference type="InterPro" id="IPR003768">
    <property type="entry name" value="ScpA"/>
</dbReference>
<proteinExistence type="inferred from homology"/>
<dbReference type="Pfam" id="PF02616">
    <property type="entry name" value="SMC_ScpA"/>
    <property type="match status" value="1"/>
</dbReference>